<name>A0A9P6QC69_9FUNG</name>
<accession>A0A9P6QC69</accession>
<dbReference type="AlphaFoldDB" id="A0A9P6QC69"/>
<keyword evidence="6" id="KW-1185">Reference proteome</keyword>
<evidence type="ECO:0000313" key="6">
    <source>
        <dbReference type="Proteomes" id="UP000807716"/>
    </source>
</evidence>
<dbReference type="InterPro" id="IPR034704">
    <property type="entry name" value="Ribosomal_bL28/bL31-like_sf"/>
</dbReference>
<evidence type="ECO:0000256" key="2">
    <source>
        <dbReference type="ARBA" id="ARBA00023274"/>
    </source>
</evidence>
<dbReference type="GO" id="GO:0003735">
    <property type="term" value="F:structural constituent of ribosome"/>
    <property type="evidence" value="ECO:0007669"/>
    <property type="project" value="InterPro"/>
</dbReference>
<reference evidence="5" key="1">
    <citation type="journal article" date="2020" name="Fungal Divers.">
        <title>Resolving the Mortierellaceae phylogeny through synthesis of multi-gene phylogenetics and phylogenomics.</title>
        <authorList>
            <person name="Vandepol N."/>
            <person name="Liber J."/>
            <person name="Desiro A."/>
            <person name="Na H."/>
            <person name="Kennedy M."/>
            <person name="Barry K."/>
            <person name="Grigoriev I.V."/>
            <person name="Miller A.N."/>
            <person name="O'Donnell K."/>
            <person name="Stajich J.E."/>
            <person name="Bonito G."/>
        </authorList>
    </citation>
    <scope>NUCLEOTIDE SEQUENCE</scope>
    <source>
        <strain evidence="5">BC1065</strain>
    </source>
</reference>
<feature type="domain" description="Ribosomal protein bL31m N-terminal" evidence="4">
    <location>
        <begin position="69"/>
        <end position="107"/>
    </location>
</feature>
<dbReference type="InterPro" id="IPR034600">
    <property type="entry name" value="Ribosomal_bL31m"/>
</dbReference>
<proteinExistence type="predicted"/>
<protein>
    <recommendedName>
        <fullName evidence="4">Ribosomal protein bL31m N-terminal domain-containing protein</fullName>
    </recommendedName>
</protein>
<dbReference type="Pfam" id="PF21492">
    <property type="entry name" value="bL31_N"/>
    <property type="match status" value="1"/>
</dbReference>
<feature type="region of interest" description="Disordered" evidence="3">
    <location>
        <begin position="98"/>
        <end position="120"/>
    </location>
</feature>
<dbReference type="GO" id="GO:0005762">
    <property type="term" value="C:mitochondrial large ribosomal subunit"/>
    <property type="evidence" value="ECO:0007669"/>
    <property type="project" value="InterPro"/>
</dbReference>
<dbReference type="OrthoDB" id="5587740at2759"/>
<keyword evidence="1" id="KW-0689">Ribosomal protein</keyword>
<sequence length="170" mass="18409">MSLLALRMRMRPSTTAILSSSSSSPLLSTTTTTTALPLSAHQLRFKSSSTAANANADSASSPSNRFPEMFDQTVVLSNGATFTLRTPSPRAQIRLTRDTRNHPLWNPELRGQSTGDESGQLSKFAKKFGDDLDDLLDLDFADGGDVDRKALTAKQIAQATPQKPTGKKRK</sequence>
<dbReference type="InterPro" id="IPR048874">
    <property type="entry name" value="Ribosomal_bL31m_N"/>
</dbReference>
<dbReference type="PANTHER" id="PTHR28174">
    <property type="entry name" value="54S RIBOSOMAL PROTEIN L36, MITOCHONDRIAL"/>
    <property type="match status" value="1"/>
</dbReference>
<evidence type="ECO:0000259" key="4">
    <source>
        <dbReference type="Pfam" id="PF21492"/>
    </source>
</evidence>
<evidence type="ECO:0000256" key="3">
    <source>
        <dbReference type="SAM" id="MobiDB-lite"/>
    </source>
</evidence>
<dbReference type="PANTHER" id="PTHR28174:SF1">
    <property type="entry name" value="LARGE RIBOSOMAL SUBUNIT PROTEIN BL31M"/>
    <property type="match status" value="1"/>
</dbReference>
<dbReference type="Gene3D" id="6.20.130.10">
    <property type="match status" value="1"/>
</dbReference>
<dbReference type="EMBL" id="JAAAJB010000135">
    <property type="protein sequence ID" value="KAG0264603.1"/>
    <property type="molecule type" value="Genomic_DNA"/>
</dbReference>
<evidence type="ECO:0000313" key="5">
    <source>
        <dbReference type="EMBL" id="KAG0264603.1"/>
    </source>
</evidence>
<feature type="compositionally biased region" description="Polar residues" evidence="3">
    <location>
        <begin position="111"/>
        <end position="120"/>
    </location>
</feature>
<dbReference type="GO" id="GO:0032543">
    <property type="term" value="P:mitochondrial translation"/>
    <property type="evidence" value="ECO:0007669"/>
    <property type="project" value="InterPro"/>
</dbReference>
<evidence type="ECO:0000256" key="1">
    <source>
        <dbReference type="ARBA" id="ARBA00022980"/>
    </source>
</evidence>
<comment type="caution">
    <text evidence="5">The sequence shown here is derived from an EMBL/GenBank/DDBJ whole genome shotgun (WGS) entry which is preliminary data.</text>
</comment>
<dbReference type="SUPFAM" id="SSF143800">
    <property type="entry name" value="L28p-like"/>
    <property type="match status" value="1"/>
</dbReference>
<keyword evidence="2" id="KW-0687">Ribonucleoprotein</keyword>
<dbReference type="Proteomes" id="UP000807716">
    <property type="component" value="Unassembled WGS sequence"/>
</dbReference>
<gene>
    <name evidence="5" type="ORF">DFQ27_001124</name>
</gene>
<organism evidence="5 6">
    <name type="scientific">Actinomortierella ambigua</name>
    <dbReference type="NCBI Taxonomy" id="1343610"/>
    <lineage>
        <taxon>Eukaryota</taxon>
        <taxon>Fungi</taxon>
        <taxon>Fungi incertae sedis</taxon>
        <taxon>Mucoromycota</taxon>
        <taxon>Mortierellomycotina</taxon>
        <taxon>Mortierellomycetes</taxon>
        <taxon>Mortierellales</taxon>
        <taxon>Mortierellaceae</taxon>
        <taxon>Actinomortierella</taxon>
    </lineage>
</organism>